<gene>
    <name evidence="2" type="ORF">G7K_0463-t1</name>
</gene>
<proteinExistence type="predicted"/>
<dbReference type="EMBL" id="BACD03000003">
    <property type="protein sequence ID" value="GAO46228.1"/>
    <property type="molecule type" value="Genomic_DNA"/>
</dbReference>
<comment type="caution">
    <text evidence="2">The sequence shown here is derived from an EMBL/GenBank/DDBJ whole genome shotgun (WGS) entry which is preliminary data.</text>
</comment>
<reference evidence="2 3" key="1">
    <citation type="journal article" date="2011" name="J. Gen. Appl. Microbiol.">
        <title>Draft genome sequencing of the enigmatic yeast Saitoella complicata.</title>
        <authorList>
            <person name="Nishida H."/>
            <person name="Hamamoto M."/>
            <person name="Sugiyama J."/>
        </authorList>
    </citation>
    <scope>NUCLEOTIDE SEQUENCE [LARGE SCALE GENOMIC DNA]</scope>
    <source>
        <strain evidence="2 3">NRRL Y-17804</strain>
    </source>
</reference>
<feature type="transmembrane region" description="Helical" evidence="1">
    <location>
        <begin position="21"/>
        <end position="41"/>
    </location>
</feature>
<evidence type="ECO:0000313" key="2">
    <source>
        <dbReference type="EMBL" id="GAO46228.1"/>
    </source>
</evidence>
<dbReference type="AlphaFoldDB" id="A0A0E9N8U9"/>
<keyword evidence="1" id="KW-0472">Membrane</keyword>
<reference evidence="2 3" key="2">
    <citation type="journal article" date="2014" name="J. Gen. Appl. Microbiol.">
        <title>The early diverging ascomycetous budding yeast Saitoella complicata has three histone deacetylases belonging to the Clr6, Hos2, and Rpd3 lineages.</title>
        <authorList>
            <person name="Nishida H."/>
            <person name="Matsumoto T."/>
            <person name="Kondo S."/>
            <person name="Hamamoto M."/>
            <person name="Yoshikawa H."/>
        </authorList>
    </citation>
    <scope>NUCLEOTIDE SEQUENCE [LARGE SCALE GENOMIC DNA]</scope>
    <source>
        <strain evidence="2 3">NRRL Y-17804</strain>
    </source>
</reference>
<organism evidence="2 3">
    <name type="scientific">Saitoella complicata (strain BCRC 22490 / CBS 7301 / JCM 7358 / NBRC 10748 / NRRL Y-17804)</name>
    <dbReference type="NCBI Taxonomy" id="698492"/>
    <lineage>
        <taxon>Eukaryota</taxon>
        <taxon>Fungi</taxon>
        <taxon>Dikarya</taxon>
        <taxon>Ascomycota</taxon>
        <taxon>Taphrinomycotina</taxon>
        <taxon>Taphrinomycotina incertae sedis</taxon>
        <taxon>Saitoella</taxon>
    </lineage>
</organism>
<evidence type="ECO:0000313" key="3">
    <source>
        <dbReference type="Proteomes" id="UP000033140"/>
    </source>
</evidence>
<name>A0A0E9N8U9_SAICN</name>
<evidence type="ECO:0000256" key="1">
    <source>
        <dbReference type="SAM" id="Phobius"/>
    </source>
</evidence>
<accession>A0A0E9N8U9</accession>
<sequence>MRRVWRSFVGWEDGLYTYEDVGLYLVNVFDLVFFGLIWLSYTSIYTIDKFLLFGSLRDSRPVWGAQAHVATVTGFLPLLPPNSVIHDEIGQFGSASQRRQTASIESGGIAQGSVHEAQRKSGAKIAMCLAVYEKHGSDDPYPAMSGVVD</sequence>
<keyword evidence="3" id="KW-1185">Reference proteome</keyword>
<protein>
    <submittedName>
        <fullName evidence="2">Uncharacterized protein</fullName>
    </submittedName>
</protein>
<reference evidence="2 3" key="3">
    <citation type="journal article" date="2015" name="Genome Announc.">
        <title>Draft Genome Sequence of the Archiascomycetous Yeast Saitoella complicata.</title>
        <authorList>
            <person name="Yamauchi K."/>
            <person name="Kondo S."/>
            <person name="Hamamoto M."/>
            <person name="Takahashi Y."/>
            <person name="Ogura Y."/>
            <person name="Hayashi T."/>
            <person name="Nishida H."/>
        </authorList>
    </citation>
    <scope>NUCLEOTIDE SEQUENCE [LARGE SCALE GENOMIC DNA]</scope>
    <source>
        <strain evidence="2 3">NRRL Y-17804</strain>
    </source>
</reference>
<keyword evidence="1" id="KW-0812">Transmembrane</keyword>
<keyword evidence="1" id="KW-1133">Transmembrane helix</keyword>
<dbReference type="Proteomes" id="UP000033140">
    <property type="component" value="Unassembled WGS sequence"/>
</dbReference>